<evidence type="ECO:0000313" key="2">
    <source>
        <dbReference type="Proteomes" id="UP000622317"/>
    </source>
</evidence>
<dbReference type="EMBL" id="JACYFG010000006">
    <property type="protein sequence ID" value="MBD5778995.1"/>
    <property type="molecule type" value="Genomic_DNA"/>
</dbReference>
<dbReference type="AlphaFoldDB" id="A0A927IH28"/>
<protein>
    <submittedName>
        <fullName evidence="1">Uncharacterized protein</fullName>
    </submittedName>
</protein>
<reference evidence="1" key="1">
    <citation type="submission" date="2020-09" db="EMBL/GenBank/DDBJ databases">
        <title>Pelagicoccus enzymogenes sp. nov. with an EPS production, isolated from marine sediment.</title>
        <authorList>
            <person name="Feng X."/>
        </authorList>
    </citation>
    <scope>NUCLEOTIDE SEQUENCE</scope>
    <source>
        <strain evidence="1">NFK12</strain>
    </source>
</reference>
<evidence type="ECO:0000313" key="1">
    <source>
        <dbReference type="EMBL" id="MBD5778995.1"/>
    </source>
</evidence>
<comment type="caution">
    <text evidence="1">The sequence shown here is derived from an EMBL/GenBank/DDBJ whole genome shotgun (WGS) entry which is preliminary data.</text>
</comment>
<dbReference type="Proteomes" id="UP000622317">
    <property type="component" value="Unassembled WGS sequence"/>
</dbReference>
<organism evidence="1 2">
    <name type="scientific">Pelagicoccus enzymogenes</name>
    <dbReference type="NCBI Taxonomy" id="2773457"/>
    <lineage>
        <taxon>Bacteria</taxon>
        <taxon>Pseudomonadati</taxon>
        <taxon>Verrucomicrobiota</taxon>
        <taxon>Opitutia</taxon>
        <taxon>Puniceicoccales</taxon>
        <taxon>Pelagicoccaceae</taxon>
        <taxon>Pelagicoccus</taxon>
    </lineage>
</organism>
<sequence length="388" mass="43288">MGASLLFVVCQATLNGQFLDDFDDGNVDGWNAFTGDGFATISFTPNSGFARSEVDATDDPYNVWWSVLRRDVSSFVDMEKLEDPAYELRVEVKLRTSHAPRRVNIMINTQRTLDYHEHLREYDIEEAGEWSTISFTTENLDAKPGDNLYVQLCMTDWGYDRYHMDVDYYKADIVKAAEAGPDLGEPLLYHPPIPSIDSFAHHLSVAEDGMLNLRFPDVSFGAWQQSGISILTVSEGQYPILRWDLAELRGAEATGPGVLELTTRSLSKGGDYGKAFGEDLGVEFGKVRIFEVFGGPSEWSDASVTYHSFLEGQDFWNVVNEQMIFDTELAEADGGKTHITLSRPVMQRILDGTTKGLLLMPLGAIDATIYDSSAHNGKYAAKLHFSTR</sequence>
<gene>
    <name evidence="1" type="ORF">IEN85_05785</name>
</gene>
<name>A0A927IH28_9BACT</name>
<accession>A0A927IH28</accession>
<keyword evidence="2" id="KW-1185">Reference proteome</keyword>
<proteinExistence type="predicted"/>